<dbReference type="EMBL" id="VZOL01000009">
    <property type="protein sequence ID" value="KAB0686090.1"/>
    <property type="molecule type" value="Genomic_DNA"/>
</dbReference>
<organism evidence="2 3">
    <name type="scientific">Burkholderia territorii</name>
    <dbReference type="NCBI Taxonomy" id="1503055"/>
    <lineage>
        <taxon>Bacteria</taxon>
        <taxon>Pseudomonadati</taxon>
        <taxon>Pseudomonadota</taxon>
        <taxon>Betaproteobacteria</taxon>
        <taxon>Burkholderiales</taxon>
        <taxon>Burkholderiaceae</taxon>
        <taxon>Burkholderia</taxon>
        <taxon>Burkholderia cepacia complex</taxon>
    </lineage>
</organism>
<dbReference type="Proteomes" id="UP000473571">
    <property type="component" value="Unassembled WGS sequence"/>
</dbReference>
<gene>
    <name evidence="2" type="ORF">F7R13_02015</name>
</gene>
<accession>A0A6L3NNE4</accession>
<comment type="caution">
    <text evidence="2">The sequence shown here is derived from an EMBL/GenBank/DDBJ whole genome shotgun (WGS) entry which is preliminary data.</text>
</comment>
<dbReference type="AlphaFoldDB" id="A0A6L3NNE4"/>
<proteinExistence type="predicted"/>
<evidence type="ECO:0000256" key="1">
    <source>
        <dbReference type="SAM" id="MobiDB-lite"/>
    </source>
</evidence>
<feature type="region of interest" description="Disordered" evidence="1">
    <location>
        <begin position="65"/>
        <end position="96"/>
    </location>
</feature>
<name>A0A6L3NNE4_9BURK</name>
<evidence type="ECO:0000313" key="3">
    <source>
        <dbReference type="Proteomes" id="UP000473571"/>
    </source>
</evidence>
<reference evidence="2 3" key="1">
    <citation type="submission" date="2019-09" db="EMBL/GenBank/DDBJ databases">
        <title>Draft genome sequences of 48 bacterial type strains from the CCUG.</title>
        <authorList>
            <person name="Tunovic T."/>
            <person name="Pineiro-Iglesias B."/>
            <person name="Unosson C."/>
            <person name="Inganas E."/>
            <person name="Ohlen M."/>
            <person name="Cardew S."/>
            <person name="Jensie-Markopoulos S."/>
            <person name="Salva-Serra F."/>
            <person name="Jaen-Luchoro D."/>
            <person name="Karlsson R."/>
            <person name="Svensson-Stadler L."/>
            <person name="Chun J."/>
            <person name="Moore E."/>
        </authorList>
    </citation>
    <scope>NUCLEOTIDE SEQUENCE [LARGE SCALE GENOMIC DNA]</scope>
    <source>
        <strain evidence="2 3">CCUG 65687</strain>
    </source>
</reference>
<sequence length="281" mass="31129">MSSRPCFAGTQLTVQRGGCESTRRSFAENNMHTKTCRSSFTNQLNDFACRLASFSALASQSRIAIERTSRTSRTPGMPRMPAPGPSPDERKNRQDPQCPCSIARLCRTSALTPSEHPDVLDRPSKTVRLVKDSHETPIAPLVLVKSHGFDKIVEVTLSPPSSLHEATVRAPNFMSVVVTMFTESGTFRVASSRSTVVAWRTYLNDGPQDRITLAANRWLASASMKKRQPGPPDDVGVLTNLYTSHDQWERVCLTIRIFKTDGGRRRLSHIRNWSASTGSAK</sequence>
<evidence type="ECO:0000313" key="2">
    <source>
        <dbReference type="EMBL" id="KAB0686090.1"/>
    </source>
</evidence>
<protein>
    <submittedName>
        <fullName evidence="2">Uncharacterized protein</fullName>
    </submittedName>
</protein>